<accession>I1C147</accession>
<name>I1C147_RHIO9</name>
<dbReference type="EMBL" id="CH476736">
    <property type="protein sequence ID" value="EIE82177.1"/>
    <property type="molecule type" value="Genomic_DNA"/>
</dbReference>
<evidence type="ECO:0000256" key="1">
    <source>
        <dbReference type="SAM" id="MobiDB-lite"/>
    </source>
</evidence>
<dbReference type="RefSeq" id="XP_067517573.1">
    <property type="nucleotide sequence ID" value="XM_067661472.1"/>
</dbReference>
<sequence length="57" mass="6562">MSVFTDDDNFNLLNIHSPESWVYKFLIEKSGDKMPSSVESSKCEKGYSEEDEEVKVI</sequence>
<evidence type="ECO:0000313" key="2">
    <source>
        <dbReference type="EMBL" id="EIE82177.1"/>
    </source>
</evidence>
<gene>
    <name evidence="2" type="ORF">RO3G_06882</name>
</gene>
<protein>
    <submittedName>
        <fullName evidence="2">Uncharacterized protein</fullName>
    </submittedName>
</protein>
<reference evidence="2 3" key="1">
    <citation type="journal article" date="2009" name="PLoS Genet.">
        <title>Genomic analysis of the basal lineage fungus Rhizopus oryzae reveals a whole-genome duplication.</title>
        <authorList>
            <person name="Ma L.-J."/>
            <person name="Ibrahim A.S."/>
            <person name="Skory C."/>
            <person name="Grabherr M.G."/>
            <person name="Burger G."/>
            <person name="Butler M."/>
            <person name="Elias M."/>
            <person name="Idnurm A."/>
            <person name="Lang B.F."/>
            <person name="Sone T."/>
            <person name="Abe A."/>
            <person name="Calvo S.E."/>
            <person name="Corrochano L.M."/>
            <person name="Engels R."/>
            <person name="Fu J."/>
            <person name="Hansberg W."/>
            <person name="Kim J.-M."/>
            <person name="Kodira C.D."/>
            <person name="Koehrsen M.J."/>
            <person name="Liu B."/>
            <person name="Miranda-Saavedra D."/>
            <person name="O'Leary S."/>
            <person name="Ortiz-Castellanos L."/>
            <person name="Poulter R."/>
            <person name="Rodriguez-Romero J."/>
            <person name="Ruiz-Herrera J."/>
            <person name="Shen Y.-Q."/>
            <person name="Zeng Q."/>
            <person name="Galagan J."/>
            <person name="Birren B.W."/>
            <person name="Cuomo C.A."/>
            <person name="Wickes B.L."/>
        </authorList>
    </citation>
    <scope>NUCLEOTIDE SEQUENCE [LARGE SCALE GENOMIC DNA]</scope>
    <source>
        <strain evidence="3">RA 99-880 / ATCC MYA-4621 / FGSC 9543 / NRRL 43880</strain>
    </source>
</reference>
<dbReference type="AlphaFoldDB" id="I1C147"/>
<keyword evidence="3" id="KW-1185">Reference proteome</keyword>
<dbReference type="InParanoid" id="I1C147"/>
<proteinExistence type="predicted"/>
<dbReference type="VEuPathDB" id="FungiDB:RO3G_06882"/>
<evidence type="ECO:0000313" key="3">
    <source>
        <dbReference type="Proteomes" id="UP000009138"/>
    </source>
</evidence>
<dbReference type="Proteomes" id="UP000009138">
    <property type="component" value="Unassembled WGS sequence"/>
</dbReference>
<dbReference type="GeneID" id="93613853"/>
<feature type="region of interest" description="Disordered" evidence="1">
    <location>
        <begin position="33"/>
        <end position="57"/>
    </location>
</feature>
<organism evidence="2 3">
    <name type="scientific">Rhizopus delemar (strain RA 99-880 / ATCC MYA-4621 / FGSC 9543 / NRRL 43880)</name>
    <name type="common">Mucormycosis agent</name>
    <name type="synonym">Rhizopus arrhizus var. delemar</name>
    <dbReference type="NCBI Taxonomy" id="246409"/>
    <lineage>
        <taxon>Eukaryota</taxon>
        <taxon>Fungi</taxon>
        <taxon>Fungi incertae sedis</taxon>
        <taxon>Mucoromycota</taxon>
        <taxon>Mucoromycotina</taxon>
        <taxon>Mucoromycetes</taxon>
        <taxon>Mucorales</taxon>
        <taxon>Mucorineae</taxon>
        <taxon>Rhizopodaceae</taxon>
        <taxon>Rhizopus</taxon>
    </lineage>
</organism>
<feature type="compositionally biased region" description="Basic and acidic residues" evidence="1">
    <location>
        <begin position="41"/>
        <end position="57"/>
    </location>
</feature>